<gene>
    <name evidence="1" type="ORF">FA95DRAFT_1564923</name>
</gene>
<protein>
    <submittedName>
        <fullName evidence="1">Uncharacterized protein</fullName>
    </submittedName>
</protein>
<name>A0ACB8RD55_9AGAM</name>
<dbReference type="Proteomes" id="UP000814033">
    <property type="component" value="Unassembled WGS sequence"/>
</dbReference>
<sequence>MRFLCLGCIPSKRQVLEFDDEKPPSQLKVPKPKKYKKQKAGPESPVVYGESPPWVTGHQVFKLSADGNGGSVVSGDKSY</sequence>
<evidence type="ECO:0000313" key="1">
    <source>
        <dbReference type="EMBL" id="KAI0041902.1"/>
    </source>
</evidence>
<reference evidence="1" key="1">
    <citation type="submission" date="2021-02" db="EMBL/GenBank/DDBJ databases">
        <authorList>
            <consortium name="DOE Joint Genome Institute"/>
            <person name="Ahrendt S."/>
            <person name="Looney B.P."/>
            <person name="Miyauchi S."/>
            <person name="Morin E."/>
            <person name="Drula E."/>
            <person name="Courty P.E."/>
            <person name="Chicoki N."/>
            <person name="Fauchery L."/>
            <person name="Kohler A."/>
            <person name="Kuo A."/>
            <person name="Labutti K."/>
            <person name="Pangilinan J."/>
            <person name="Lipzen A."/>
            <person name="Riley R."/>
            <person name="Andreopoulos W."/>
            <person name="He G."/>
            <person name="Johnson J."/>
            <person name="Barry K.W."/>
            <person name="Grigoriev I.V."/>
            <person name="Nagy L."/>
            <person name="Hibbett D."/>
            <person name="Henrissat B."/>
            <person name="Matheny P.B."/>
            <person name="Labbe J."/>
            <person name="Martin F."/>
        </authorList>
    </citation>
    <scope>NUCLEOTIDE SEQUENCE</scope>
    <source>
        <strain evidence="1">FP105234-sp</strain>
    </source>
</reference>
<evidence type="ECO:0000313" key="2">
    <source>
        <dbReference type="Proteomes" id="UP000814033"/>
    </source>
</evidence>
<keyword evidence="2" id="KW-1185">Reference proteome</keyword>
<accession>A0ACB8RD55</accession>
<proteinExistence type="predicted"/>
<organism evidence="1 2">
    <name type="scientific">Auriscalpium vulgare</name>
    <dbReference type="NCBI Taxonomy" id="40419"/>
    <lineage>
        <taxon>Eukaryota</taxon>
        <taxon>Fungi</taxon>
        <taxon>Dikarya</taxon>
        <taxon>Basidiomycota</taxon>
        <taxon>Agaricomycotina</taxon>
        <taxon>Agaricomycetes</taxon>
        <taxon>Russulales</taxon>
        <taxon>Auriscalpiaceae</taxon>
        <taxon>Auriscalpium</taxon>
    </lineage>
</organism>
<dbReference type="EMBL" id="MU276095">
    <property type="protein sequence ID" value="KAI0041902.1"/>
    <property type="molecule type" value="Genomic_DNA"/>
</dbReference>
<reference evidence="1" key="2">
    <citation type="journal article" date="2022" name="New Phytol.">
        <title>Evolutionary transition to the ectomycorrhizal habit in the genomes of a hyperdiverse lineage of mushroom-forming fungi.</title>
        <authorList>
            <person name="Looney B."/>
            <person name="Miyauchi S."/>
            <person name="Morin E."/>
            <person name="Drula E."/>
            <person name="Courty P.E."/>
            <person name="Kohler A."/>
            <person name="Kuo A."/>
            <person name="LaButti K."/>
            <person name="Pangilinan J."/>
            <person name="Lipzen A."/>
            <person name="Riley R."/>
            <person name="Andreopoulos W."/>
            <person name="He G."/>
            <person name="Johnson J."/>
            <person name="Nolan M."/>
            <person name="Tritt A."/>
            <person name="Barry K.W."/>
            <person name="Grigoriev I.V."/>
            <person name="Nagy L.G."/>
            <person name="Hibbett D."/>
            <person name="Henrissat B."/>
            <person name="Matheny P.B."/>
            <person name="Labbe J."/>
            <person name="Martin F.M."/>
        </authorList>
    </citation>
    <scope>NUCLEOTIDE SEQUENCE</scope>
    <source>
        <strain evidence="1">FP105234-sp</strain>
    </source>
</reference>
<comment type="caution">
    <text evidence="1">The sequence shown here is derived from an EMBL/GenBank/DDBJ whole genome shotgun (WGS) entry which is preliminary data.</text>
</comment>